<dbReference type="PANTHER" id="PTHR10492">
    <property type="match status" value="1"/>
</dbReference>
<dbReference type="OrthoDB" id="2641892at2759"/>
<dbReference type="PANTHER" id="PTHR10492:SF95">
    <property type="entry name" value="HELITRON HELICASE-LIKE DOMAIN-CONTAINING PROTEIN"/>
    <property type="match status" value="1"/>
</dbReference>
<keyword evidence="2" id="KW-1185">Reference proteome</keyword>
<evidence type="ECO:0000313" key="2">
    <source>
        <dbReference type="Proteomes" id="UP000249723"/>
    </source>
</evidence>
<name>A0A2X0NB63_9BASI</name>
<organism evidence="1 2">
    <name type="scientific">Microbotryum saponariae</name>
    <dbReference type="NCBI Taxonomy" id="289078"/>
    <lineage>
        <taxon>Eukaryota</taxon>
        <taxon>Fungi</taxon>
        <taxon>Dikarya</taxon>
        <taxon>Basidiomycota</taxon>
        <taxon>Pucciniomycotina</taxon>
        <taxon>Microbotryomycetes</taxon>
        <taxon>Microbotryales</taxon>
        <taxon>Microbotryaceae</taxon>
        <taxon>Microbotryum</taxon>
    </lineage>
</organism>
<dbReference type="AlphaFoldDB" id="A0A2X0NB63"/>
<proteinExistence type="predicted"/>
<protein>
    <submittedName>
        <fullName evidence="1">BZ3500_MvSof-1268-A1-R1_Chr3-1g05562 protein</fullName>
    </submittedName>
</protein>
<dbReference type="EMBL" id="FMWP01000096">
    <property type="protein sequence ID" value="SCZ98702.1"/>
    <property type="molecule type" value="Genomic_DNA"/>
</dbReference>
<evidence type="ECO:0000313" key="1">
    <source>
        <dbReference type="EMBL" id="SCZ98702.1"/>
    </source>
</evidence>
<dbReference type="Proteomes" id="UP000249723">
    <property type="component" value="Unassembled WGS sequence"/>
</dbReference>
<sequence>MLPCNIERVDRSELCSRQIGLELATPEAVVVEALQRIRDKFFQKLAAACSIATDSSNNSLQHVFFECQPSSCFSSPSAGDTACMDNSKNTDSCNKRITYKNRLWFRELRLTMIPWQMINGSVRWGSERYSQVIACTNHGSANETEDSIALPRELLLPTTTRNSSGLIRHVYPGPALELDNMSVGEKVEYFRDRAILAPKNSQVDQINDMVLDLLPVDAQTFYSADSVDNEDESLFSIEYLQNLNIAGMALLHTRRGSRRRSEPIIGLSENQKVVQ</sequence>
<reference evidence="2" key="1">
    <citation type="submission" date="2016-10" db="EMBL/GenBank/DDBJ databases">
        <authorList>
            <person name="Jeantristanb JTB J.-T."/>
            <person name="Ricardo R."/>
        </authorList>
    </citation>
    <scope>NUCLEOTIDE SEQUENCE [LARGE SCALE GENOMIC DNA]</scope>
</reference>
<accession>A0A2X0NB63</accession>
<dbReference type="STRING" id="289078.A0A2X0NB63"/>
<gene>
    <name evidence="1" type="ORF">BZ3500_MVSOF-1268-A1-R1_CHR3-1G05562</name>
</gene>